<reference evidence="3 4" key="1">
    <citation type="submission" date="2018-11" db="EMBL/GenBank/DDBJ databases">
        <authorList>
            <consortium name="Pathogen Informatics"/>
        </authorList>
    </citation>
    <scope>NUCLEOTIDE SEQUENCE [LARGE SCALE GENOMIC DNA]</scope>
    <source>
        <strain evidence="3 4">Zambia</strain>
    </source>
</reference>
<feature type="compositionally biased region" description="Pro residues" evidence="1">
    <location>
        <begin position="237"/>
        <end position="246"/>
    </location>
</feature>
<keyword evidence="2" id="KW-0812">Transmembrane</keyword>
<evidence type="ECO:0000313" key="3">
    <source>
        <dbReference type="EMBL" id="VDO77449.1"/>
    </source>
</evidence>
<organism evidence="3 4">
    <name type="scientific">Schistosoma margrebowiei</name>
    <dbReference type="NCBI Taxonomy" id="48269"/>
    <lineage>
        <taxon>Eukaryota</taxon>
        <taxon>Metazoa</taxon>
        <taxon>Spiralia</taxon>
        <taxon>Lophotrochozoa</taxon>
        <taxon>Platyhelminthes</taxon>
        <taxon>Trematoda</taxon>
        <taxon>Digenea</taxon>
        <taxon>Strigeidida</taxon>
        <taxon>Schistosomatoidea</taxon>
        <taxon>Schistosomatidae</taxon>
        <taxon>Schistosoma</taxon>
    </lineage>
</organism>
<feature type="region of interest" description="Disordered" evidence="1">
    <location>
        <begin position="235"/>
        <end position="255"/>
    </location>
</feature>
<feature type="non-terminal residue" evidence="3">
    <location>
        <position position="272"/>
    </location>
</feature>
<dbReference type="EMBL" id="UZAI01003139">
    <property type="protein sequence ID" value="VDO77449.1"/>
    <property type="molecule type" value="Genomic_DNA"/>
</dbReference>
<dbReference type="PANTHER" id="PTHR47027:SF25">
    <property type="entry name" value="REVERSE TRANSCRIPTASE DOMAIN-CONTAINING PROTEIN"/>
    <property type="match status" value="1"/>
</dbReference>
<name>A0A183LV25_9TREM</name>
<feature type="transmembrane region" description="Helical" evidence="2">
    <location>
        <begin position="156"/>
        <end position="183"/>
    </location>
</feature>
<dbReference type="Proteomes" id="UP000277204">
    <property type="component" value="Unassembled WGS sequence"/>
</dbReference>
<dbReference type="AlphaFoldDB" id="A0A183LV25"/>
<protein>
    <submittedName>
        <fullName evidence="3">Uncharacterized protein</fullName>
    </submittedName>
</protein>
<accession>A0A183LV25</accession>
<keyword evidence="4" id="KW-1185">Reference proteome</keyword>
<keyword evidence="2" id="KW-1133">Transmembrane helix</keyword>
<sequence length="272" mass="30229">MVVGGSQQETVDLGFMKTTSTATSSALVGLNIHKRESKILKYNTENINPITLDGETLEDMEFSYLRNIIDEQGGSDARAVSLQLKNIWHYQQQLSTNITATIFNTDIKTVLLYGSETWRTTKTIIKKIKVFINSCSSPSLTCALSTNGHPMNDKDLLSFLFSTVLTYMVPCILLVFINLILLIKLISIKSKRRILCKTMNKNIQVINWYNTTTNTNTTNNNDQINLSSNELISMNPVTPPPPPPPATTTTRTSSSVVIATNEQENSLTSTIT</sequence>
<keyword evidence="2" id="KW-0472">Membrane</keyword>
<evidence type="ECO:0000313" key="4">
    <source>
        <dbReference type="Proteomes" id="UP000277204"/>
    </source>
</evidence>
<evidence type="ECO:0000256" key="2">
    <source>
        <dbReference type="SAM" id="Phobius"/>
    </source>
</evidence>
<dbReference type="PANTHER" id="PTHR47027">
    <property type="entry name" value="REVERSE TRANSCRIPTASE DOMAIN-CONTAINING PROTEIN"/>
    <property type="match status" value="1"/>
</dbReference>
<evidence type="ECO:0000256" key="1">
    <source>
        <dbReference type="SAM" id="MobiDB-lite"/>
    </source>
</evidence>
<proteinExistence type="predicted"/>
<gene>
    <name evidence="3" type="ORF">SMRZ_LOCUS7650</name>
</gene>